<name>A0ABU9Z8Q3_9HYPH</name>
<feature type="region of interest" description="Disordered" evidence="1">
    <location>
        <begin position="39"/>
        <end position="62"/>
    </location>
</feature>
<dbReference type="EMBL" id="JAQYXL010000001">
    <property type="protein sequence ID" value="MEN3227609.1"/>
    <property type="molecule type" value="Genomic_DNA"/>
</dbReference>
<organism evidence="2 3">
    <name type="scientific">Methylorubrum rhodesianum</name>
    <dbReference type="NCBI Taxonomy" id="29427"/>
    <lineage>
        <taxon>Bacteria</taxon>
        <taxon>Pseudomonadati</taxon>
        <taxon>Pseudomonadota</taxon>
        <taxon>Alphaproteobacteria</taxon>
        <taxon>Hyphomicrobiales</taxon>
        <taxon>Methylobacteriaceae</taxon>
        <taxon>Methylorubrum</taxon>
    </lineage>
</organism>
<gene>
    <name evidence="2" type="ORF">PUR21_08170</name>
</gene>
<evidence type="ECO:0000313" key="3">
    <source>
        <dbReference type="Proteomes" id="UP001404845"/>
    </source>
</evidence>
<dbReference type="Proteomes" id="UP001404845">
    <property type="component" value="Unassembled WGS sequence"/>
</dbReference>
<evidence type="ECO:0000313" key="2">
    <source>
        <dbReference type="EMBL" id="MEN3227609.1"/>
    </source>
</evidence>
<protein>
    <submittedName>
        <fullName evidence="2">Uncharacterized protein</fullName>
    </submittedName>
</protein>
<accession>A0ABU9Z8Q3</accession>
<keyword evidence="3" id="KW-1185">Reference proteome</keyword>
<proteinExistence type="predicted"/>
<evidence type="ECO:0000256" key="1">
    <source>
        <dbReference type="SAM" id="MobiDB-lite"/>
    </source>
</evidence>
<reference evidence="2 3" key="1">
    <citation type="journal article" date="2023" name="PLoS ONE">
        <title>Complete genome assembly of Hawai'i environmental nontuberculous mycobacteria reveals unexpected co-isolation with methylobacteria.</title>
        <authorList>
            <person name="Hendrix J."/>
            <person name="Epperson L.E."/>
            <person name="Tong E.I."/>
            <person name="Chan Y.L."/>
            <person name="Hasan N.A."/>
            <person name="Dawrs S.N."/>
            <person name="Norton G.J."/>
            <person name="Virdi R."/>
            <person name="Crooks J.L."/>
            <person name="Chan E.D."/>
            <person name="Honda J.R."/>
            <person name="Strong M."/>
        </authorList>
    </citation>
    <scope>NUCLEOTIDE SEQUENCE [LARGE SCALE GENOMIC DNA]</scope>
    <source>
        <strain evidence="2 3">NJH_HI01</strain>
    </source>
</reference>
<comment type="caution">
    <text evidence="2">The sequence shown here is derived from an EMBL/GenBank/DDBJ whole genome shotgun (WGS) entry which is preliminary data.</text>
</comment>
<sequence>MTEPWTSTALAKVERTTQLASEIRTIVERTKRIIATSREILSAHGVDHSSGRPPRPRPPETMPADALCAAFDALLEAARQAEEAGDPELFTLVERALLQAGERIERAASTLAGRNPPLQ</sequence>
<dbReference type="RefSeq" id="WP_183669619.1">
    <property type="nucleotide sequence ID" value="NZ_JACHOS010000016.1"/>
</dbReference>